<dbReference type="Proteomes" id="UP000767446">
    <property type="component" value="Unassembled WGS sequence"/>
</dbReference>
<feature type="domain" description="UspA" evidence="3">
    <location>
        <begin position="1"/>
        <end position="134"/>
    </location>
</feature>
<protein>
    <submittedName>
        <fullName evidence="4">Universal stress protein</fullName>
    </submittedName>
</protein>
<dbReference type="InterPro" id="IPR006016">
    <property type="entry name" value="UspA"/>
</dbReference>
<name>A0A941GR11_9CHRO</name>
<comment type="caution">
    <text evidence="4">The sequence shown here is derived from an EMBL/GenBank/DDBJ whole genome shotgun (WGS) entry which is preliminary data.</text>
</comment>
<dbReference type="Gene3D" id="3.40.50.620">
    <property type="entry name" value="HUPs"/>
    <property type="match status" value="2"/>
</dbReference>
<comment type="similarity">
    <text evidence="1">Belongs to the universal stress protein A family.</text>
</comment>
<evidence type="ECO:0000259" key="3">
    <source>
        <dbReference type="Pfam" id="PF00582"/>
    </source>
</evidence>
<dbReference type="PANTHER" id="PTHR46268">
    <property type="entry name" value="STRESS RESPONSE PROTEIN NHAX"/>
    <property type="match status" value="1"/>
</dbReference>
<accession>A0A941GR11</accession>
<gene>
    <name evidence="4" type="ORF">DSM107014_12805</name>
</gene>
<feature type="domain" description="UspA" evidence="3">
    <location>
        <begin position="155"/>
        <end position="286"/>
    </location>
</feature>
<dbReference type="Pfam" id="PF00582">
    <property type="entry name" value="Usp"/>
    <property type="match status" value="2"/>
</dbReference>
<dbReference type="EMBL" id="JADQBC010000086">
    <property type="protein sequence ID" value="MBR8828759.1"/>
    <property type="molecule type" value="Genomic_DNA"/>
</dbReference>
<keyword evidence="2" id="KW-0175">Coiled coil</keyword>
<evidence type="ECO:0000313" key="4">
    <source>
        <dbReference type="EMBL" id="MBR8828759.1"/>
    </source>
</evidence>
<dbReference type="CDD" id="cd00293">
    <property type="entry name" value="USP-like"/>
    <property type="match status" value="2"/>
</dbReference>
<reference evidence="4" key="1">
    <citation type="submission" date="2021-02" db="EMBL/GenBank/DDBJ databases">
        <title>Metagenome analyses of Stigonema ocellatum DSM 106950, Chlorogloea purpurea SAG 13.99 and Gomphosphaeria aponina DSM 107014.</title>
        <authorList>
            <person name="Marter P."/>
            <person name="Huang S."/>
        </authorList>
    </citation>
    <scope>NUCLEOTIDE SEQUENCE</scope>
    <source>
        <strain evidence="4">JP213</strain>
    </source>
</reference>
<dbReference type="SUPFAM" id="SSF52402">
    <property type="entry name" value="Adenine nucleotide alpha hydrolases-like"/>
    <property type="match status" value="2"/>
</dbReference>
<dbReference type="InterPro" id="IPR014729">
    <property type="entry name" value="Rossmann-like_a/b/a_fold"/>
</dbReference>
<dbReference type="AlphaFoldDB" id="A0A941GR11"/>
<evidence type="ECO:0000256" key="2">
    <source>
        <dbReference type="SAM" id="Coils"/>
    </source>
</evidence>
<sequence length="292" mass="33225">MFQRALICTNFEDGLNRLVDFVPFLAKGGLKKIVFLHCVSLWAEGTIPREDSAKITEGKKRLHNALKNVPEGVEVFVEVVSGAPLEIIPRILNNFQIDVILLGAHIRSSLEDKIFGSTSTGLAKLTELPLMVFRPELISTYTEEELALRCQHLWREILIPYNDSSTAHYLIARIKEYAMHKPFNSFERCRLIWVIEEKGGREAIADYFVDDAHKKLVAVQKELEQLNLQVDVEVRRGDSLPEIIAAATDFDTSAIAIASETRKNLLELTLKSFSFELLHKSWFPLLFFSPKK</sequence>
<evidence type="ECO:0000256" key="1">
    <source>
        <dbReference type="ARBA" id="ARBA00008791"/>
    </source>
</evidence>
<dbReference type="PANTHER" id="PTHR46268:SF22">
    <property type="entry name" value="SENSOR PROTEIN KDPD-RELATED"/>
    <property type="match status" value="1"/>
</dbReference>
<evidence type="ECO:0000313" key="5">
    <source>
        <dbReference type="Proteomes" id="UP000767446"/>
    </source>
</evidence>
<proteinExistence type="inferred from homology"/>
<organism evidence="4 5">
    <name type="scientific">Gomphosphaeria aponina SAG 52.96 = DSM 107014</name>
    <dbReference type="NCBI Taxonomy" id="1521640"/>
    <lineage>
        <taxon>Bacteria</taxon>
        <taxon>Bacillati</taxon>
        <taxon>Cyanobacteriota</taxon>
        <taxon>Cyanophyceae</taxon>
        <taxon>Oscillatoriophycideae</taxon>
        <taxon>Chroococcales</taxon>
        <taxon>Gomphosphaeriaceae</taxon>
        <taxon>Gomphosphaeria</taxon>
    </lineage>
</organism>
<feature type="coiled-coil region" evidence="2">
    <location>
        <begin position="209"/>
        <end position="236"/>
    </location>
</feature>